<accession>A0ABT8A4D2</accession>
<dbReference type="Proteomes" id="UP001529369">
    <property type="component" value="Unassembled WGS sequence"/>
</dbReference>
<protein>
    <submittedName>
        <fullName evidence="1">Uncharacterized protein</fullName>
    </submittedName>
</protein>
<dbReference type="RefSeq" id="WP_290316394.1">
    <property type="nucleotide sequence ID" value="NZ_JAUFPN010000107.1"/>
</dbReference>
<organism evidence="1 2">
    <name type="scientific">Paeniroseomonas aquatica</name>
    <dbReference type="NCBI Taxonomy" id="373043"/>
    <lineage>
        <taxon>Bacteria</taxon>
        <taxon>Pseudomonadati</taxon>
        <taxon>Pseudomonadota</taxon>
        <taxon>Alphaproteobacteria</taxon>
        <taxon>Acetobacterales</taxon>
        <taxon>Acetobacteraceae</taxon>
        <taxon>Paeniroseomonas</taxon>
    </lineage>
</organism>
<evidence type="ECO:0000313" key="2">
    <source>
        <dbReference type="Proteomes" id="UP001529369"/>
    </source>
</evidence>
<evidence type="ECO:0000313" key="1">
    <source>
        <dbReference type="EMBL" id="MDN3564594.1"/>
    </source>
</evidence>
<sequence length="279" mass="31105">MAEGDVAGWTPTKLTKNRQDEFLFQLKECGGSAGNQNLRTRLGWDEDFYWRVQGRLIEEGKIVAGRGKGGSVRFTEAQAAASGTPVEGPNLTILADASELVEAYGRERDLYAPLKRAIEQKWINKFGFDDVLVDETHSRGSRDTGGTFTRPDITAAGVKRYVYLPKRLEIVTFEVKSAEAVSIMGVLEAIAHREAAHRSYVLYAVSRALFDATIEAERIVELAQKYGIGVVLVERPAAVESWEILLDAVRHEPDPARLDRFLGDLPSEAMKKHLSKWKE</sequence>
<gene>
    <name evidence="1" type="ORF">QWZ14_09485</name>
</gene>
<reference evidence="2" key="1">
    <citation type="journal article" date="2019" name="Int. J. Syst. Evol. Microbiol.">
        <title>The Global Catalogue of Microorganisms (GCM) 10K type strain sequencing project: providing services to taxonomists for standard genome sequencing and annotation.</title>
        <authorList>
            <consortium name="The Broad Institute Genomics Platform"/>
            <consortium name="The Broad Institute Genome Sequencing Center for Infectious Disease"/>
            <person name="Wu L."/>
            <person name="Ma J."/>
        </authorList>
    </citation>
    <scope>NUCLEOTIDE SEQUENCE [LARGE SCALE GENOMIC DNA]</scope>
    <source>
        <strain evidence="2">CECT 7131</strain>
    </source>
</reference>
<dbReference type="EMBL" id="JAUFPN010000107">
    <property type="protein sequence ID" value="MDN3564594.1"/>
    <property type="molecule type" value="Genomic_DNA"/>
</dbReference>
<comment type="caution">
    <text evidence="1">The sequence shown here is derived from an EMBL/GenBank/DDBJ whole genome shotgun (WGS) entry which is preliminary data.</text>
</comment>
<name>A0ABT8A4D2_9PROT</name>
<keyword evidence="2" id="KW-1185">Reference proteome</keyword>
<proteinExistence type="predicted"/>